<evidence type="ECO:0000313" key="2">
    <source>
        <dbReference type="Proteomes" id="UP000270094"/>
    </source>
</evidence>
<accession>A0A3P7J7Q0</accession>
<protein>
    <submittedName>
        <fullName evidence="1">Uncharacterized protein</fullName>
    </submittedName>
</protein>
<dbReference type="AlphaFoldDB" id="A0A3P7J7Q0"/>
<name>A0A3P7J7Q0_STRVU</name>
<proteinExistence type="predicted"/>
<evidence type="ECO:0000313" key="1">
    <source>
        <dbReference type="EMBL" id="VDM72367.1"/>
    </source>
</evidence>
<dbReference type="EMBL" id="UYYB01025047">
    <property type="protein sequence ID" value="VDM72367.1"/>
    <property type="molecule type" value="Genomic_DNA"/>
</dbReference>
<reference evidence="1 2" key="1">
    <citation type="submission" date="2018-11" db="EMBL/GenBank/DDBJ databases">
        <authorList>
            <consortium name="Pathogen Informatics"/>
        </authorList>
    </citation>
    <scope>NUCLEOTIDE SEQUENCE [LARGE SCALE GENOMIC DNA]</scope>
</reference>
<organism evidence="1 2">
    <name type="scientific">Strongylus vulgaris</name>
    <name type="common">Blood worm</name>
    <dbReference type="NCBI Taxonomy" id="40348"/>
    <lineage>
        <taxon>Eukaryota</taxon>
        <taxon>Metazoa</taxon>
        <taxon>Ecdysozoa</taxon>
        <taxon>Nematoda</taxon>
        <taxon>Chromadorea</taxon>
        <taxon>Rhabditida</taxon>
        <taxon>Rhabditina</taxon>
        <taxon>Rhabditomorpha</taxon>
        <taxon>Strongyloidea</taxon>
        <taxon>Strongylidae</taxon>
        <taxon>Strongylus</taxon>
    </lineage>
</organism>
<gene>
    <name evidence="1" type="ORF">SVUK_LOCUS7365</name>
</gene>
<dbReference type="Proteomes" id="UP000270094">
    <property type="component" value="Unassembled WGS sequence"/>
</dbReference>
<sequence>MDEIDRVHLEFAKYQTREQRLLVEKYMLKMQEREVFEINNLPADSTADAKKFFEKDIALAIR</sequence>
<keyword evidence="2" id="KW-1185">Reference proteome</keyword>